<feature type="region of interest" description="Disordered" evidence="1">
    <location>
        <begin position="121"/>
        <end position="144"/>
    </location>
</feature>
<dbReference type="PANTHER" id="PTHR13612">
    <property type="entry name" value="ENHANCER OF MRNA-DECAPPING PROTEIN 3"/>
    <property type="match status" value="1"/>
</dbReference>
<reference evidence="3 4" key="2">
    <citation type="submission" date="2018-10" db="EMBL/GenBank/DDBJ databases">
        <authorList>
            <consortium name="Pathogen Informatics"/>
        </authorList>
    </citation>
    <scope>NUCLEOTIDE SEQUENCE [LARGE SCALE GENOMIC DNA]</scope>
</reference>
<dbReference type="PANTHER" id="PTHR13612:SF0">
    <property type="entry name" value="ENHANCER OF MRNA-DECAPPING PROTEIN 3"/>
    <property type="match status" value="1"/>
</dbReference>
<keyword evidence="4" id="KW-1185">Reference proteome</keyword>
<sequence>MSSEADKYIGSVVSVYCGDGSCLQGQLVSIDRKNGTFELKRPFKNGRQMKELRLTLRSSEVANVKVLKVNNQCVQESSDRKEVGETFSPTNAEKSGAATELSSSENDNLSANCHQTCSSSWLHSNSGSPARSRNLYSNNSGRNERWGTRNGCNMKYSRYVSGNSKCNGKKATHGCGDPVLDSDNGFWVSKRNRHLSKPLDPETFTTDFDFEGNLALFDKMSVEMEENGHLFPKIEEKNYKHYENVINDPSRVTSWTTAPARSKVEEDETHTLYTASRIATTQKGIKIPFLSYEDKQHYLSVAESFLGSDVFHVQTADRLLMFLWAVIDRFEVMVDELVVLTSPVANRSLLSRCVQHFSNRACKTVIFGEDAVVVDLPHVRHVSNPRDLPIGDGRLIIALDGQNDDPDLVKWASCLPRGTHLICLEQPRNLCRIEHVLMIGVGTDSREGEFMRNEDVGLTCVTDMGIPFAWLDFRSAACLARAFATEMIVIL</sequence>
<proteinExistence type="predicted"/>
<protein>
    <submittedName>
        <fullName evidence="5">DFDF domain-containing protein</fullName>
    </submittedName>
</protein>
<dbReference type="EMBL" id="UXUI01009146">
    <property type="protein sequence ID" value="VDD93138.1"/>
    <property type="molecule type" value="Genomic_DNA"/>
</dbReference>
<dbReference type="SMART" id="SM01271">
    <property type="entry name" value="LSM14"/>
    <property type="match status" value="1"/>
</dbReference>
<dbReference type="SMART" id="SM01199">
    <property type="entry name" value="FDF"/>
    <property type="match status" value="1"/>
</dbReference>
<gene>
    <name evidence="3" type="ORF">EVEC_LOCUS7889</name>
</gene>
<dbReference type="Proteomes" id="UP000274131">
    <property type="component" value="Unassembled WGS sequence"/>
</dbReference>
<dbReference type="GO" id="GO:0033962">
    <property type="term" value="P:P-body assembly"/>
    <property type="evidence" value="ECO:0007669"/>
    <property type="project" value="TreeGrafter"/>
</dbReference>
<organism evidence="5">
    <name type="scientific">Enterobius vermicularis</name>
    <name type="common">Human pinworm</name>
    <dbReference type="NCBI Taxonomy" id="51028"/>
    <lineage>
        <taxon>Eukaryota</taxon>
        <taxon>Metazoa</taxon>
        <taxon>Ecdysozoa</taxon>
        <taxon>Nematoda</taxon>
        <taxon>Chromadorea</taxon>
        <taxon>Rhabditida</taxon>
        <taxon>Spirurina</taxon>
        <taxon>Oxyuridomorpha</taxon>
        <taxon>Oxyuroidea</taxon>
        <taxon>Oxyuridae</taxon>
        <taxon>Enterobius</taxon>
    </lineage>
</organism>
<evidence type="ECO:0000313" key="5">
    <source>
        <dbReference type="WBParaSite" id="EVEC_0000840501-mRNA-1"/>
    </source>
</evidence>
<evidence type="ECO:0000313" key="3">
    <source>
        <dbReference type="EMBL" id="VDD93138.1"/>
    </source>
</evidence>
<dbReference type="PROSITE" id="PS51512">
    <property type="entry name" value="DFDF"/>
    <property type="match status" value="1"/>
</dbReference>
<evidence type="ECO:0000313" key="4">
    <source>
        <dbReference type="Proteomes" id="UP000274131"/>
    </source>
</evidence>
<accession>A0A0N4VCU7</accession>
<dbReference type="InterPro" id="IPR019050">
    <property type="entry name" value="FDF_dom"/>
</dbReference>
<dbReference type="InterPro" id="IPR025762">
    <property type="entry name" value="DFDF"/>
</dbReference>
<dbReference type="GO" id="GO:0000932">
    <property type="term" value="C:P-body"/>
    <property type="evidence" value="ECO:0007669"/>
    <property type="project" value="TreeGrafter"/>
</dbReference>
<name>A0A0N4VCU7_ENTVE</name>
<feature type="region of interest" description="Disordered" evidence="1">
    <location>
        <begin position="78"/>
        <end position="107"/>
    </location>
</feature>
<dbReference type="AlphaFoldDB" id="A0A0N4VCU7"/>
<dbReference type="OrthoDB" id="5824531at2759"/>
<dbReference type="WBParaSite" id="EVEC_0000840501-mRNA-1">
    <property type="protein sequence ID" value="EVEC_0000840501-mRNA-1"/>
    <property type="gene ID" value="EVEC_0000840501"/>
</dbReference>
<evidence type="ECO:0000259" key="2">
    <source>
        <dbReference type="PROSITE" id="PS51512"/>
    </source>
</evidence>
<dbReference type="Gene3D" id="2.30.30.100">
    <property type="match status" value="1"/>
</dbReference>
<dbReference type="GO" id="GO:0003729">
    <property type="term" value="F:mRNA binding"/>
    <property type="evidence" value="ECO:0007669"/>
    <property type="project" value="TreeGrafter"/>
</dbReference>
<feature type="compositionally biased region" description="Polar residues" evidence="1">
    <location>
        <begin position="121"/>
        <end position="141"/>
    </location>
</feature>
<dbReference type="STRING" id="51028.A0A0N4VCU7"/>
<feature type="domain" description="DFDF" evidence="2">
    <location>
        <begin position="196"/>
        <end position="232"/>
    </location>
</feature>
<evidence type="ECO:0000256" key="1">
    <source>
        <dbReference type="SAM" id="MobiDB-lite"/>
    </source>
</evidence>
<dbReference type="GO" id="GO:0031087">
    <property type="term" value="P:deadenylation-independent decapping of nuclear-transcribed mRNA"/>
    <property type="evidence" value="ECO:0007669"/>
    <property type="project" value="TreeGrafter"/>
</dbReference>
<dbReference type="InterPro" id="IPR025609">
    <property type="entry name" value="Lsm14-like_N"/>
</dbReference>
<reference evidence="5" key="1">
    <citation type="submission" date="2017-02" db="UniProtKB">
        <authorList>
            <consortium name="WormBaseParasite"/>
        </authorList>
    </citation>
    <scope>IDENTIFICATION</scope>
</reference>